<dbReference type="AlphaFoldDB" id="A0A4C1XER6"/>
<comment type="caution">
    <text evidence="2">The sequence shown here is derived from an EMBL/GenBank/DDBJ whole genome shotgun (WGS) entry which is preliminary data.</text>
</comment>
<protein>
    <submittedName>
        <fullName evidence="2">Uncharacterized protein</fullName>
    </submittedName>
</protein>
<dbReference type="OrthoDB" id="6931295at2759"/>
<proteinExistence type="predicted"/>
<sequence>MDDLPDDMGQLLTNVLLFLLAPHSPASFVTVSDAATMSRSEDEMNKKKSSQSPSLNDVPSLPHLTNVDPTEPLPATPLDTTSPPTKSVGCLEYNNNDRGPFVIRCQRIEASPSAGSVLHSVFFGKILQSANVKDTVNGSVKRIGRKCIALSFLNPTACIPL</sequence>
<reference evidence="2 3" key="1">
    <citation type="journal article" date="2019" name="Commun. Biol.">
        <title>The bagworm genome reveals a unique fibroin gene that provides high tensile strength.</title>
        <authorList>
            <person name="Kono N."/>
            <person name="Nakamura H."/>
            <person name="Ohtoshi R."/>
            <person name="Tomita M."/>
            <person name="Numata K."/>
            <person name="Arakawa K."/>
        </authorList>
    </citation>
    <scope>NUCLEOTIDE SEQUENCE [LARGE SCALE GENOMIC DNA]</scope>
</reference>
<evidence type="ECO:0000313" key="2">
    <source>
        <dbReference type="EMBL" id="GBP60685.1"/>
    </source>
</evidence>
<gene>
    <name evidence="2" type="ORF">EVAR_55755_1</name>
</gene>
<organism evidence="2 3">
    <name type="scientific">Eumeta variegata</name>
    <name type="common">Bagworm moth</name>
    <name type="synonym">Eumeta japonica</name>
    <dbReference type="NCBI Taxonomy" id="151549"/>
    <lineage>
        <taxon>Eukaryota</taxon>
        <taxon>Metazoa</taxon>
        <taxon>Ecdysozoa</taxon>
        <taxon>Arthropoda</taxon>
        <taxon>Hexapoda</taxon>
        <taxon>Insecta</taxon>
        <taxon>Pterygota</taxon>
        <taxon>Neoptera</taxon>
        <taxon>Endopterygota</taxon>
        <taxon>Lepidoptera</taxon>
        <taxon>Glossata</taxon>
        <taxon>Ditrysia</taxon>
        <taxon>Tineoidea</taxon>
        <taxon>Psychidae</taxon>
        <taxon>Oiketicinae</taxon>
        <taxon>Eumeta</taxon>
    </lineage>
</organism>
<dbReference type="Proteomes" id="UP000299102">
    <property type="component" value="Unassembled WGS sequence"/>
</dbReference>
<accession>A0A4C1XER6</accession>
<feature type="region of interest" description="Disordered" evidence="1">
    <location>
        <begin position="39"/>
        <end position="87"/>
    </location>
</feature>
<name>A0A4C1XER6_EUMVA</name>
<evidence type="ECO:0000256" key="1">
    <source>
        <dbReference type="SAM" id="MobiDB-lite"/>
    </source>
</evidence>
<dbReference type="EMBL" id="BGZK01000793">
    <property type="protein sequence ID" value="GBP60685.1"/>
    <property type="molecule type" value="Genomic_DNA"/>
</dbReference>
<keyword evidence="3" id="KW-1185">Reference proteome</keyword>
<evidence type="ECO:0000313" key="3">
    <source>
        <dbReference type="Proteomes" id="UP000299102"/>
    </source>
</evidence>